<protein>
    <submittedName>
        <fullName evidence="2">Uncharacterized protein</fullName>
    </submittedName>
</protein>
<reference evidence="2" key="1">
    <citation type="journal article" date="2019" name="bioRxiv">
        <title>The Genome of the Zebra Mussel, Dreissena polymorpha: A Resource for Invasive Species Research.</title>
        <authorList>
            <person name="McCartney M.A."/>
            <person name="Auch B."/>
            <person name="Kono T."/>
            <person name="Mallez S."/>
            <person name="Zhang Y."/>
            <person name="Obille A."/>
            <person name="Becker A."/>
            <person name="Abrahante J.E."/>
            <person name="Garbe J."/>
            <person name="Badalamenti J.P."/>
            <person name="Herman A."/>
            <person name="Mangelson H."/>
            <person name="Liachko I."/>
            <person name="Sullivan S."/>
            <person name="Sone E.D."/>
            <person name="Koren S."/>
            <person name="Silverstein K.A.T."/>
            <person name="Beckman K.B."/>
            <person name="Gohl D.M."/>
        </authorList>
    </citation>
    <scope>NUCLEOTIDE SEQUENCE</scope>
    <source>
        <strain evidence="2">Duluth1</strain>
        <tissue evidence="2">Whole animal</tissue>
    </source>
</reference>
<name>A0A9D4IGN0_DREPO</name>
<comment type="caution">
    <text evidence="2">The sequence shown here is derived from an EMBL/GenBank/DDBJ whole genome shotgun (WGS) entry which is preliminary data.</text>
</comment>
<accession>A0A9D4IGN0</accession>
<dbReference type="AlphaFoldDB" id="A0A9D4IGN0"/>
<reference evidence="2" key="2">
    <citation type="submission" date="2020-11" db="EMBL/GenBank/DDBJ databases">
        <authorList>
            <person name="McCartney M.A."/>
            <person name="Auch B."/>
            <person name="Kono T."/>
            <person name="Mallez S."/>
            <person name="Becker A."/>
            <person name="Gohl D.M."/>
            <person name="Silverstein K.A.T."/>
            <person name="Koren S."/>
            <person name="Bechman K.B."/>
            <person name="Herman A."/>
            <person name="Abrahante J.E."/>
            <person name="Garbe J."/>
        </authorList>
    </citation>
    <scope>NUCLEOTIDE SEQUENCE</scope>
    <source>
        <strain evidence="2">Duluth1</strain>
        <tissue evidence="2">Whole animal</tissue>
    </source>
</reference>
<dbReference type="Proteomes" id="UP000828390">
    <property type="component" value="Unassembled WGS sequence"/>
</dbReference>
<sequence>MFDSSTAHESIRSANACLKPKIYRNLRKIAPDGFNGDMPQAFTGTQSCTQSRALQRAQTKPAFGV</sequence>
<organism evidence="2 3">
    <name type="scientific">Dreissena polymorpha</name>
    <name type="common">Zebra mussel</name>
    <name type="synonym">Mytilus polymorpha</name>
    <dbReference type="NCBI Taxonomy" id="45954"/>
    <lineage>
        <taxon>Eukaryota</taxon>
        <taxon>Metazoa</taxon>
        <taxon>Spiralia</taxon>
        <taxon>Lophotrochozoa</taxon>
        <taxon>Mollusca</taxon>
        <taxon>Bivalvia</taxon>
        <taxon>Autobranchia</taxon>
        <taxon>Heteroconchia</taxon>
        <taxon>Euheterodonta</taxon>
        <taxon>Imparidentia</taxon>
        <taxon>Neoheterodontei</taxon>
        <taxon>Myida</taxon>
        <taxon>Dreissenoidea</taxon>
        <taxon>Dreissenidae</taxon>
        <taxon>Dreissena</taxon>
    </lineage>
</organism>
<feature type="compositionally biased region" description="Polar residues" evidence="1">
    <location>
        <begin position="45"/>
        <end position="58"/>
    </location>
</feature>
<evidence type="ECO:0000313" key="2">
    <source>
        <dbReference type="EMBL" id="KAH3773390.1"/>
    </source>
</evidence>
<feature type="region of interest" description="Disordered" evidence="1">
    <location>
        <begin position="45"/>
        <end position="65"/>
    </location>
</feature>
<dbReference type="EMBL" id="JAIWYP010000009">
    <property type="protein sequence ID" value="KAH3773390.1"/>
    <property type="molecule type" value="Genomic_DNA"/>
</dbReference>
<gene>
    <name evidence="2" type="ORF">DPMN_174749</name>
</gene>
<evidence type="ECO:0000256" key="1">
    <source>
        <dbReference type="SAM" id="MobiDB-lite"/>
    </source>
</evidence>
<evidence type="ECO:0000313" key="3">
    <source>
        <dbReference type="Proteomes" id="UP000828390"/>
    </source>
</evidence>
<proteinExistence type="predicted"/>
<keyword evidence="3" id="KW-1185">Reference proteome</keyword>